<name>A0ABP0RCI1_9DINO</name>
<proteinExistence type="predicted"/>
<accession>A0ABP0RCI1</accession>
<comment type="caution">
    <text evidence="1">The sequence shown here is derived from an EMBL/GenBank/DDBJ whole genome shotgun (WGS) entry which is preliminary data.</text>
</comment>
<organism evidence="1 2">
    <name type="scientific">Durusdinium trenchii</name>
    <dbReference type="NCBI Taxonomy" id="1381693"/>
    <lineage>
        <taxon>Eukaryota</taxon>
        <taxon>Sar</taxon>
        <taxon>Alveolata</taxon>
        <taxon>Dinophyceae</taxon>
        <taxon>Suessiales</taxon>
        <taxon>Symbiodiniaceae</taxon>
        <taxon>Durusdinium</taxon>
    </lineage>
</organism>
<gene>
    <name evidence="1" type="ORF">SCF082_LOCUS45901</name>
</gene>
<protein>
    <submittedName>
        <fullName evidence="1">Uncharacterized protein</fullName>
    </submittedName>
</protein>
<evidence type="ECO:0000313" key="2">
    <source>
        <dbReference type="Proteomes" id="UP001642464"/>
    </source>
</evidence>
<reference evidence="1 2" key="1">
    <citation type="submission" date="2024-02" db="EMBL/GenBank/DDBJ databases">
        <authorList>
            <person name="Chen Y."/>
            <person name="Shah S."/>
            <person name="Dougan E. K."/>
            <person name="Thang M."/>
            <person name="Chan C."/>
        </authorList>
    </citation>
    <scope>NUCLEOTIDE SEQUENCE [LARGE SCALE GENOMIC DNA]</scope>
</reference>
<evidence type="ECO:0000313" key="1">
    <source>
        <dbReference type="EMBL" id="CAK9097865.1"/>
    </source>
</evidence>
<keyword evidence="2" id="KW-1185">Reference proteome</keyword>
<dbReference type="EMBL" id="CAXAMM010041184">
    <property type="protein sequence ID" value="CAK9097865.1"/>
    <property type="molecule type" value="Genomic_DNA"/>
</dbReference>
<dbReference type="Proteomes" id="UP001642464">
    <property type="component" value="Unassembled WGS sequence"/>
</dbReference>
<sequence>MNVSTAVDLANDVLQDLDLPPAALRAFASLGASGGHLQNAERDLHRWLKNLFGFTLQPYTIELNLQVDSKKTKPTNVSVLLPHEVVHALASSNVPFVWDSIMLGNIDAAGRSSFWEHVRGLRPWSEHPIFDERGISFDKLLGFTIHGDGAVFKREDEVFVWSMSSIFAYEGMIQDVLLMKIPLCIIPERYMVSKSVRESVNSELAGLISWSFEHASRGRAPDRGYQGEVFCKTSYRSELSGQTLARGWRACYFAMKGDLKARKQMNRFTRHYGCNLLCERCLAQGGKHTPDNMAYRNFGSTAAWRLTEISHETYMQMDRESMSPWACVSGWRLDTVAWDFLHMVYLGTGRDLFASGLRALIQQGAYEHLGIDDLDDLLDVIHLEMHRDCAEAGFYLPCKPVLNVASLGGLDDYAELASRYKASHVKLMLWWLTRKCQVVSDTKLEDPVLAALSTCLWALQRVIEIMSESGIVLEPSSAREASQSLHVHLQSYAWLALHYHDQKIMFFKVRPKTHYLYHMANEIEALRLNFALFWTFDEESFLGKVKSIAVQTHGKTMTHRVFQRYLLFVGMCLHTYRRKMSA</sequence>